<dbReference type="PANTHER" id="PTHR44196">
    <property type="entry name" value="DEHYDROGENASE/REDUCTASE SDR FAMILY MEMBER 7B"/>
    <property type="match status" value="1"/>
</dbReference>
<evidence type="ECO:0000313" key="4">
    <source>
        <dbReference type="Proteomes" id="UP000501452"/>
    </source>
</evidence>
<comment type="similarity">
    <text evidence="1">Belongs to the short-chain dehydrogenases/reductases (SDR) family.</text>
</comment>
<gene>
    <name evidence="3" type="ORF">GBA63_10580</name>
</gene>
<accession>A0A6G8Q9Q7</accession>
<dbReference type="Pfam" id="PF00106">
    <property type="entry name" value="adh_short"/>
    <property type="match status" value="1"/>
</dbReference>
<dbReference type="AlphaFoldDB" id="A0A6G8Q9Q7"/>
<keyword evidence="4" id="KW-1185">Reference proteome</keyword>
<dbReference type="RefSeq" id="WP_166175959.1">
    <property type="nucleotide sequence ID" value="NZ_CP045119.1"/>
</dbReference>
<organism evidence="3 4">
    <name type="scientific">Rubrobacter tropicus</name>
    <dbReference type="NCBI Taxonomy" id="2653851"/>
    <lineage>
        <taxon>Bacteria</taxon>
        <taxon>Bacillati</taxon>
        <taxon>Actinomycetota</taxon>
        <taxon>Rubrobacteria</taxon>
        <taxon>Rubrobacterales</taxon>
        <taxon>Rubrobacteraceae</taxon>
        <taxon>Rubrobacter</taxon>
    </lineage>
</organism>
<sequence>MSGTLSGKTVMVLGGSSAYGGAAARALGREGANVALGGRDRQRLEELEAEVRARGGEALVLGLDLAKRHHPAHLVEAAVEAFGGLDALLFMASAAAPPFSSLDVDAWERSLDVNLRGFIYCLAAALPAMRERGDGRVVVVGTDDAGGVPDPLLRAWRSAVSTILAELSGELSSDGIRAAEVRLDARQARDPEECSKTIVRTLKDLEVGR</sequence>
<dbReference type="GO" id="GO:0016491">
    <property type="term" value="F:oxidoreductase activity"/>
    <property type="evidence" value="ECO:0007669"/>
    <property type="project" value="UniProtKB-KW"/>
</dbReference>
<dbReference type="InterPro" id="IPR036291">
    <property type="entry name" value="NAD(P)-bd_dom_sf"/>
</dbReference>
<dbReference type="PANTHER" id="PTHR44196:SF1">
    <property type="entry name" value="DEHYDROGENASE_REDUCTASE SDR FAMILY MEMBER 7B"/>
    <property type="match status" value="1"/>
</dbReference>
<dbReference type="SUPFAM" id="SSF51735">
    <property type="entry name" value="NAD(P)-binding Rossmann-fold domains"/>
    <property type="match status" value="1"/>
</dbReference>
<dbReference type="KEGG" id="rub:GBA63_10580"/>
<keyword evidence="2" id="KW-0560">Oxidoreductase</keyword>
<name>A0A6G8Q9Q7_9ACTN</name>
<dbReference type="Proteomes" id="UP000501452">
    <property type="component" value="Chromosome"/>
</dbReference>
<evidence type="ECO:0000313" key="3">
    <source>
        <dbReference type="EMBL" id="QIN83047.1"/>
    </source>
</evidence>
<dbReference type="GO" id="GO:0016020">
    <property type="term" value="C:membrane"/>
    <property type="evidence" value="ECO:0007669"/>
    <property type="project" value="TreeGrafter"/>
</dbReference>
<dbReference type="Gene3D" id="3.40.50.720">
    <property type="entry name" value="NAD(P)-binding Rossmann-like Domain"/>
    <property type="match status" value="1"/>
</dbReference>
<proteinExistence type="inferred from homology"/>
<evidence type="ECO:0000256" key="2">
    <source>
        <dbReference type="ARBA" id="ARBA00023002"/>
    </source>
</evidence>
<dbReference type="InterPro" id="IPR002347">
    <property type="entry name" value="SDR_fam"/>
</dbReference>
<protein>
    <submittedName>
        <fullName evidence="3">SDR family NAD(P)-dependent oxidoreductase</fullName>
    </submittedName>
</protein>
<evidence type="ECO:0000256" key="1">
    <source>
        <dbReference type="ARBA" id="ARBA00006484"/>
    </source>
</evidence>
<reference evidence="3 4" key="1">
    <citation type="submission" date="2019-10" db="EMBL/GenBank/DDBJ databases">
        <title>Rubrobacter sp nov SCSIO 52090 isolated from a deep-sea sediment in the South China Sea.</title>
        <authorList>
            <person name="Chen R.W."/>
        </authorList>
    </citation>
    <scope>NUCLEOTIDE SEQUENCE [LARGE SCALE GENOMIC DNA]</scope>
    <source>
        <strain evidence="3 4">SCSIO 52909</strain>
    </source>
</reference>
<dbReference type="EMBL" id="CP045119">
    <property type="protein sequence ID" value="QIN83047.1"/>
    <property type="molecule type" value="Genomic_DNA"/>
</dbReference>